<dbReference type="KEGG" id="chyd:H4K34_09770"/>
<proteinExistence type="predicted"/>
<accession>A0A7H0VAC1</accession>
<keyword evidence="1" id="KW-0732">Signal</keyword>
<dbReference type="Proteomes" id="UP000516305">
    <property type="component" value="Chromosome"/>
</dbReference>
<dbReference type="AlphaFoldDB" id="A0A7H0VAC1"/>
<sequence>MKKLFLLLAVPLLIASCSNSKISGSTEAEAQAPVDTVVLTAADSAAIKKGIEHALDEKLLPAVKAQIDSVNSSKK</sequence>
<gene>
    <name evidence="2" type="ORF">H4K34_09770</name>
</gene>
<protein>
    <submittedName>
        <fullName evidence="2">Uncharacterized protein</fullName>
    </submittedName>
</protein>
<keyword evidence="3" id="KW-1185">Reference proteome</keyword>
<evidence type="ECO:0000313" key="2">
    <source>
        <dbReference type="EMBL" id="QNR22669.1"/>
    </source>
</evidence>
<organism evidence="2 3">
    <name type="scientific">Croceimicrobium hydrocarbonivorans</name>
    <dbReference type="NCBI Taxonomy" id="2761580"/>
    <lineage>
        <taxon>Bacteria</taxon>
        <taxon>Pseudomonadati</taxon>
        <taxon>Bacteroidota</taxon>
        <taxon>Flavobacteriia</taxon>
        <taxon>Flavobacteriales</taxon>
        <taxon>Owenweeksiaceae</taxon>
        <taxon>Croceimicrobium</taxon>
    </lineage>
</organism>
<dbReference type="RefSeq" id="WP_210757236.1">
    <property type="nucleotide sequence ID" value="NZ_CP060139.1"/>
</dbReference>
<feature type="chain" id="PRO_5028840479" evidence="1">
    <location>
        <begin position="21"/>
        <end position="75"/>
    </location>
</feature>
<dbReference type="EMBL" id="CP060139">
    <property type="protein sequence ID" value="QNR22669.1"/>
    <property type="molecule type" value="Genomic_DNA"/>
</dbReference>
<name>A0A7H0VAC1_9FLAO</name>
<evidence type="ECO:0000313" key="3">
    <source>
        <dbReference type="Proteomes" id="UP000516305"/>
    </source>
</evidence>
<feature type="signal peptide" evidence="1">
    <location>
        <begin position="1"/>
        <end position="20"/>
    </location>
</feature>
<dbReference type="PROSITE" id="PS51257">
    <property type="entry name" value="PROKAR_LIPOPROTEIN"/>
    <property type="match status" value="1"/>
</dbReference>
<evidence type="ECO:0000256" key="1">
    <source>
        <dbReference type="SAM" id="SignalP"/>
    </source>
</evidence>
<reference evidence="2 3" key="1">
    <citation type="submission" date="2020-08" db="EMBL/GenBank/DDBJ databases">
        <title>Croceimicrobium hydrocarbonivorans gen. nov., sp. nov., a novel marine bacterium isolated from a bacterial consortium that degrades polyethylene terephthalate.</title>
        <authorList>
            <person name="Liu R."/>
        </authorList>
    </citation>
    <scope>NUCLEOTIDE SEQUENCE [LARGE SCALE GENOMIC DNA]</scope>
    <source>
        <strain evidence="2 3">A20-9</strain>
    </source>
</reference>